<proteinExistence type="predicted"/>
<feature type="region of interest" description="Disordered" evidence="1">
    <location>
        <begin position="1"/>
        <end position="50"/>
    </location>
</feature>
<sequence length="50" mass="5235">MLAHLALVTASGGAPTRDRATRTNATTCRSKSGDPLGLRHDEPCFSLSPP</sequence>
<evidence type="ECO:0000256" key="1">
    <source>
        <dbReference type="SAM" id="MobiDB-lite"/>
    </source>
</evidence>
<protein>
    <submittedName>
        <fullName evidence="2">Uncharacterized protein</fullName>
    </submittedName>
</protein>
<dbReference type="EMBL" id="OIVN01006204">
    <property type="protein sequence ID" value="SPD27733.1"/>
    <property type="molecule type" value="Genomic_DNA"/>
</dbReference>
<name>A0A2N9IU79_FAGSY</name>
<gene>
    <name evidence="2" type="ORF">FSB_LOCUS55615</name>
</gene>
<organism evidence="2">
    <name type="scientific">Fagus sylvatica</name>
    <name type="common">Beechnut</name>
    <dbReference type="NCBI Taxonomy" id="28930"/>
    <lineage>
        <taxon>Eukaryota</taxon>
        <taxon>Viridiplantae</taxon>
        <taxon>Streptophyta</taxon>
        <taxon>Embryophyta</taxon>
        <taxon>Tracheophyta</taxon>
        <taxon>Spermatophyta</taxon>
        <taxon>Magnoliopsida</taxon>
        <taxon>eudicotyledons</taxon>
        <taxon>Gunneridae</taxon>
        <taxon>Pentapetalae</taxon>
        <taxon>rosids</taxon>
        <taxon>fabids</taxon>
        <taxon>Fagales</taxon>
        <taxon>Fagaceae</taxon>
        <taxon>Fagus</taxon>
    </lineage>
</organism>
<reference evidence="2" key="1">
    <citation type="submission" date="2018-02" db="EMBL/GenBank/DDBJ databases">
        <authorList>
            <person name="Cohen D.B."/>
            <person name="Kent A.D."/>
        </authorList>
    </citation>
    <scope>NUCLEOTIDE SEQUENCE</scope>
</reference>
<evidence type="ECO:0000313" key="2">
    <source>
        <dbReference type="EMBL" id="SPD27733.1"/>
    </source>
</evidence>
<dbReference type="AlphaFoldDB" id="A0A2N9IU79"/>
<accession>A0A2N9IU79</accession>